<gene>
    <name evidence="3" type="ORF">DOS76_09190</name>
    <name evidence="2" type="ORF">DOS83_12225</name>
    <name evidence="1" type="ORF">I9026_05670</name>
</gene>
<dbReference type="OrthoDB" id="2418612at2"/>
<dbReference type="Proteomes" id="UP000597038">
    <property type="component" value="Unassembled WGS sequence"/>
</dbReference>
<dbReference type="InterPro" id="IPR012674">
    <property type="entry name" value="Calycin"/>
</dbReference>
<dbReference type="EMBL" id="QKYD01000129">
    <property type="protein sequence ID" value="REI20371.1"/>
    <property type="molecule type" value="Genomic_DNA"/>
</dbReference>
<name>A0A3E0IEZ1_9STAP</name>
<accession>A0A3E0IEZ1</accession>
<sequence>MEKHVNITTQQIVKQNDQKDKFVHKTQGVWIKRKSEYIRYEEQIEDTKVNVTIKFVDDGVKIIRKGDIHMTLHFVEGQDTMTYYHIPEGKMVLSVHTLSILHFVTDQGGKLKVHYELYQGDEKMGIYQYEMNYQA</sequence>
<dbReference type="Proteomes" id="UP000256337">
    <property type="component" value="Unassembled WGS sequence"/>
</dbReference>
<dbReference type="Proteomes" id="UP000256562">
    <property type="component" value="Unassembled WGS sequence"/>
</dbReference>
<evidence type="ECO:0000313" key="6">
    <source>
        <dbReference type="Proteomes" id="UP000597038"/>
    </source>
</evidence>
<evidence type="ECO:0000313" key="5">
    <source>
        <dbReference type="Proteomes" id="UP000256562"/>
    </source>
</evidence>
<dbReference type="EMBL" id="QKXQ01000595">
    <property type="protein sequence ID" value="REH90670.1"/>
    <property type="molecule type" value="Genomic_DNA"/>
</dbReference>
<protein>
    <submittedName>
        <fullName evidence="2">DUF1934 domain-containing protein</fullName>
    </submittedName>
    <submittedName>
        <fullName evidence="1">DUF1934 family protein</fullName>
    </submittedName>
</protein>
<dbReference type="Gene3D" id="2.40.128.20">
    <property type="match status" value="1"/>
</dbReference>
<evidence type="ECO:0000313" key="2">
    <source>
        <dbReference type="EMBL" id="REH90670.1"/>
    </source>
</evidence>
<evidence type="ECO:0000313" key="4">
    <source>
        <dbReference type="Proteomes" id="UP000256337"/>
    </source>
</evidence>
<dbReference type="InterPro" id="IPR015231">
    <property type="entry name" value="DUF1934"/>
</dbReference>
<dbReference type="AlphaFoldDB" id="A0A3E0IEZ1"/>
<comment type="caution">
    <text evidence="2">The sequence shown here is derived from an EMBL/GenBank/DDBJ whole genome shotgun (WGS) entry which is preliminary data.</text>
</comment>
<dbReference type="SUPFAM" id="SSF50814">
    <property type="entry name" value="Lipocalins"/>
    <property type="match status" value="1"/>
</dbReference>
<dbReference type="Pfam" id="PF09148">
    <property type="entry name" value="DUF1934"/>
    <property type="match status" value="1"/>
</dbReference>
<keyword evidence="6" id="KW-1185">Reference proteome</keyword>
<evidence type="ECO:0000313" key="1">
    <source>
        <dbReference type="EMBL" id="MBH9580858.1"/>
    </source>
</evidence>
<reference evidence="4 5" key="1">
    <citation type="journal article" date="2018" name="Vet. Microbiol.">
        <title>Characterisation of Staphylococcus felis isolated from cats using whole genome sequencing.</title>
        <authorList>
            <person name="Worthing K."/>
            <person name="Pang S."/>
            <person name="Trott D.J."/>
            <person name="Abraham S."/>
            <person name="Coombs G.W."/>
            <person name="Jordan D."/>
            <person name="McIntyre L."/>
            <person name="Davies M.R."/>
            <person name="Norris J."/>
        </authorList>
    </citation>
    <scope>NUCLEOTIDE SEQUENCE [LARGE SCALE GENOMIC DNA]</scope>
    <source>
        <strain evidence="3 4">F25</strain>
        <strain evidence="2 5">F9</strain>
    </source>
</reference>
<dbReference type="EMBL" id="JAEDAQ010000007">
    <property type="protein sequence ID" value="MBH9580858.1"/>
    <property type="molecule type" value="Genomic_DNA"/>
</dbReference>
<dbReference type="RefSeq" id="WP_115856851.1">
    <property type="nucleotide sequence ID" value="NZ_CAJUZQ010000007.1"/>
</dbReference>
<proteinExistence type="predicted"/>
<organism evidence="2 5">
    <name type="scientific">Staphylococcus felis</name>
    <dbReference type="NCBI Taxonomy" id="46127"/>
    <lineage>
        <taxon>Bacteria</taxon>
        <taxon>Bacillati</taxon>
        <taxon>Bacillota</taxon>
        <taxon>Bacilli</taxon>
        <taxon>Bacillales</taxon>
        <taxon>Staphylococcaceae</taxon>
        <taxon>Staphylococcus</taxon>
    </lineage>
</organism>
<evidence type="ECO:0000313" key="3">
    <source>
        <dbReference type="EMBL" id="REI20371.1"/>
    </source>
</evidence>
<reference evidence="1 6" key="2">
    <citation type="submission" date="2020-12" db="EMBL/GenBank/DDBJ databases">
        <title>Genomic analysis of Staphylococcus felis from a cat with skin infection.</title>
        <authorList>
            <person name="Aslantas O."/>
            <person name="Keskin O."/>
            <person name="Buyukaltay K."/>
            <person name="Gullu Yucetepe A."/>
        </authorList>
    </citation>
    <scope>NUCLEOTIDE SEQUENCE [LARGE SCALE GENOMIC DNA]</scope>
    <source>
        <strain evidence="1 6">HARRANVET</strain>
    </source>
</reference>